<keyword evidence="2" id="KW-1185">Reference proteome</keyword>
<dbReference type="AlphaFoldDB" id="A0A7I7X456"/>
<sequence>MAKETVAVLFALGAALFGAISDVIQQRSARRVGDQAVGSAALFARLLTDRRWWVGSVSGLVGLALQAVALGLGSVLLVESLLVTSLLFALPLGARQAGRRLAPSVWLWAGLLVAALAVVITVGNPTAGAPRASLDGWVWVIGVLAPAMLLCVIGARIYAGQTAAAVLLAAVSAIAWGIFAVLTKGVVDLIGHGPRALLTAPELYAWAALALVGMVYQQSAFRAGALTASLPTITVLEPLVAATLGVVLLGEVLNPGRDAVFVLVLAVGTLVAAVAALSRDQAATAEAPAVAA</sequence>
<gene>
    <name evidence="1" type="ORF">MHIB_19190</name>
</gene>
<evidence type="ECO:0000313" key="1">
    <source>
        <dbReference type="EMBL" id="BBZ23501.1"/>
    </source>
</evidence>
<accession>A0A7I7X456</accession>
<evidence type="ECO:0000313" key="2">
    <source>
        <dbReference type="Proteomes" id="UP000467260"/>
    </source>
</evidence>
<dbReference type="OrthoDB" id="4761185at2"/>
<proteinExistence type="predicted"/>
<dbReference type="RefSeq" id="WP_085134460.1">
    <property type="nucleotide sequence ID" value="NZ_AP022609.1"/>
</dbReference>
<dbReference type="KEGG" id="mhib:MHIB_19190"/>
<dbReference type="PANTHER" id="PTHR40761">
    <property type="entry name" value="CONSERVED INTEGRAL MEMBRANE ALANINE VALINE AND LEUCINE RICH PROTEIN-RELATED"/>
    <property type="match status" value="1"/>
</dbReference>
<dbReference type="EMBL" id="AP022609">
    <property type="protein sequence ID" value="BBZ23501.1"/>
    <property type="molecule type" value="Genomic_DNA"/>
</dbReference>
<protein>
    <submittedName>
        <fullName evidence="1">Uncharacterized protein</fullName>
    </submittedName>
</protein>
<name>A0A7I7X456_9MYCO</name>
<dbReference type="Proteomes" id="UP000467260">
    <property type="component" value="Chromosome"/>
</dbReference>
<reference evidence="1 2" key="1">
    <citation type="journal article" date="2019" name="Emerg. Microbes Infect.">
        <title>Comprehensive subspecies identification of 175 nontuberculous mycobacteria species based on 7547 genomic profiles.</title>
        <authorList>
            <person name="Matsumoto Y."/>
            <person name="Kinjo T."/>
            <person name="Motooka D."/>
            <person name="Nabeya D."/>
            <person name="Jung N."/>
            <person name="Uechi K."/>
            <person name="Horii T."/>
            <person name="Iida T."/>
            <person name="Fujita J."/>
            <person name="Nakamura S."/>
        </authorList>
    </citation>
    <scope>NUCLEOTIDE SEQUENCE [LARGE SCALE GENOMIC DNA]</scope>
    <source>
        <strain evidence="1 2">JCM 13571</strain>
    </source>
</reference>
<organism evidence="1 2">
    <name type="scientific">Mycolicibacter hiberniae</name>
    <dbReference type="NCBI Taxonomy" id="29314"/>
    <lineage>
        <taxon>Bacteria</taxon>
        <taxon>Bacillati</taxon>
        <taxon>Actinomycetota</taxon>
        <taxon>Actinomycetes</taxon>
        <taxon>Mycobacteriales</taxon>
        <taxon>Mycobacteriaceae</taxon>
        <taxon>Mycolicibacter</taxon>
    </lineage>
</organism>
<dbReference type="NCBIfam" id="NF038012">
    <property type="entry name" value="DMT_1"/>
    <property type="match status" value="1"/>
</dbReference>
<dbReference type="PANTHER" id="PTHR40761:SF1">
    <property type="entry name" value="CONSERVED INTEGRAL MEMBRANE ALANINE VALINE AND LEUCINE RICH PROTEIN-RELATED"/>
    <property type="match status" value="1"/>
</dbReference>